<accession>A0A2M4D6Z3</accession>
<name>A0A2M4D6Z3_ANODA</name>
<reference evidence="2" key="1">
    <citation type="submission" date="2018-01" db="EMBL/GenBank/DDBJ databases">
        <title>An insight into the sialome of Amazonian anophelines.</title>
        <authorList>
            <person name="Ribeiro J.M."/>
            <person name="Scarpassa V."/>
            <person name="Calvo E."/>
        </authorList>
    </citation>
    <scope>NUCLEOTIDE SEQUENCE</scope>
</reference>
<sequence>MRSFNIIFALVLLSCVSSPLSSILGCIDLMGCSYTRLLLHYSPALPRYDCQAIFLPLDFCCAYVHCIFVLFRATREIG</sequence>
<proteinExistence type="predicted"/>
<organism evidence="2">
    <name type="scientific">Anopheles darlingi</name>
    <name type="common">Mosquito</name>
    <dbReference type="NCBI Taxonomy" id="43151"/>
    <lineage>
        <taxon>Eukaryota</taxon>
        <taxon>Metazoa</taxon>
        <taxon>Ecdysozoa</taxon>
        <taxon>Arthropoda</taxon>
        <taxon>Hexapoda</taxon>
        <taxon>Insecta</taxon>
        <taxon>Pterygota</taxon>
        <taxon>Neoptera</taxon>
        <taxon>Endopterygota</taxon>
        <taxon>Diptera</taxon>
        <taxon>Nematocera</taxon>
        <taxon>Culicoidea</taxon>
        <taxon>Culicidae</taxon>
        <taxon>Anophelinae</taxon>
        <taxon>Anopheles</taxon>
    </lineage>
</organism>
<evidence type="ECO:0000256" key="1">
    <source>
        <dbReference type="SAM" id="SignalP"/>
    </source>
</evidence>
<evidence type="ECO:0008006" key="3">
    <source>
        <dbReference type="Google" id="ProtNLM"/>
    </source>
</evidence>
<protein>
    <recommendedName>
        <fullName evidence="3">Secreted protein</fullName>
    </recommendedName>
</protein>
<keyword evidence="1" id="KW-0732">Signal</keyword>
<feature type="signal peptide" evidence="1">
    <location>
        <begin position="1"/>
        <end position="22"/>
    </location>
</feature>
<evidence type="ECO:0000313" key="2">
    <source>
        <dbReference type="EMBL" id="MBW73345.1"/>
    </source>
</evidence>
<dbReference type="PROSITE" id="PS51257">
    <property type="entry name" value="PROKAR_LIPOPROTEIN"/>
    <property type="match status" value="1"/>
</dbReference>
<feature type="chain" id="PRO_5014610806" description="Secreted protein" evidence="1">
    <location>
        <begin position="23"/>
        <end position="78"/>
    </location>
</feature>
<dbReference type="EMBL" id="GGFL01009167">
    <property type="protein sequence ID" value="MBW73345.1"/>
    <property type="molecule type" value="Transcribed_RNA"/>
</dbReference>
<dbReference type="AlphaFoldDB" id="A0A2M4D6Z3"/>